<dbReference type="Gene3D" id="2.60.98.20">
    <property type="entry name" value="Flagellar hook protein FlgE"/>
    <property type="match status" value="1"/>
</dbReference>
<evidence type="ECO:0000256" key="4">
    <source>
        <dbReference type="ARBA" id="ARBA00023143"/>
    </source>
</evidence>
<comment type="function">
    <text evidence="5">A flexible structure which links the flagellar filament to the drive apparatus in the basal body.</text>
</comment>
<dbReference type="RefSeq" id="WP_188910565.1">
    <property type="nucleotide sequence ID" value="NZ_BMMF01000003.1"/>
</dbReference>
<dbReference type="InterPro" id="IPR037058">
    <property type="entry name" value="Falgellar_hook_FlgE_sf"/>
</dbReference>
<evidence type="ECO:0000313" key="10">
    <source>
        <dbReference type="EMBL" id="GGK26816.1"/>
    </source>
</evidence>
<keyword evidence="4 5" id="KW-0975">Bacterial flagellum</keyword>
<evidence type="ECO:0000313" key="11">
    <source>
        <dbReference type="Proteomes" id="UP000600449"/>
    </source>
</evidence>
<dbReference type="InterPro" id="IPR001444">
    <property type="entry name" value="Flag_bb_rod_N"/>
</dbReference>
<dbReference type="Pfam" id="PF06429">
    <property type="entry name" value="Flg_bbr_C"/>
    <property type="match status" value="1"/>
</dbReference>
<dbReference type="InterPro" id="IPR011491">
    <property type="entry name" value="FlgE_D2"/>
</dbReference>
<feature type="domain" description="Flagellar hook protein FlgE D2" evidence="8">
    <location>
        <begin position="225"/>
        <end position="329"/>
    </location>
</feature>
<protein>
    <recommendedName>
        <fullName evidence="3 5">Flagellar hook protein FlgE</fullName>
    </recommendedName>
</protein>
<feature type="domain" description="Flagellar hook protein FlgE/F/G-like D1" evidence="9">
    <location>
        <begin position="84"/>
        <end position="141"/>
    </location>
</feature>
<dbReference type="EMBL" id="BMMF01000003">
    <property type="protein sequence ID" value="GGK26816.1"/>
    <property type="molecule type" value="Genomic_DNA"/>
</dbReference>
<reference evidence="10 11" key="1">
    <citation type="journal article" date="2014" name="Int. J. Syst. Evol. Microbiol.">
        <title>Complete genome sequence of Corynebacterium casei LMG S-19264T (=DSM 44701T), isolated from a smear-ripened cheese.</title>
        <authorList>
            <consortium name="US DOE Joint Genome Institute (JGI-PGF)"/>
            <person name="Walter F."/>
            <person name="Albersmeier A."/>
            <person name="Kalinowski J."/>
            <person name="Ruckert C."/>
        </authorList>
    </citation>
    <scope>NUCLEOTIDE SEQUENCE [LARGE SCALE GENOMIC DNA]</scope>
    <source>
        <strain evidence="10 11">CGMCC 1.9161</strain>
    </source>
</reference>
<keyword evidence="11" id="KW-1185">Reference proteome</keyword>
<dbReference type="GO" id="GO:0005829">
    <property type="term" value="C:cytosol"/>
    <property type="evidence" value="ECO:0007669"/>
    <property type="project" value="TreeGrafter"/>
</dbReference>
<evidence type="ECO:0000256" key="5">
    <source>
        <dbReference type="RuleBase" id="RU362116"/>
    </source>
</evidence>
<evidence type="ECO:0000259" key="6">
    <source>
        <dbReference type="Pfam" id="PF00460"/>
    </source>
</evidence>
<feature type="domain" description="Flagellar basal-body/hook protein C-terminal" evidence="7">
    <location>
        <begin position="399"/>
        <end position="442"/>
    </location>
</feature>
<organism evidence="10 11">
    <name type="scientific">Salinarimonas ramus</name>
    <dbReference type="NCBI Taxonomy" id="690164"/>
    <lineage>
        <taxon>Bacteria</taxon>
        <taxon>Pseudomonadati</taxon>
        <taxon>Pseudomonadota</taxon>
        <taxon>Alphaproteobacteria</taxon>
        <taxon>Hyphomicrobiales</taxon>
        <taxon>Salinarimonadaceae</taxon>
        <taxon>Salinarimonas</taxon>
    </lineage>
</organism>
<dbReference type="Pfam" id="PF22692">
    <property type="entry name" value="LlgE_F_G_D1"/>
    <property type="match status" value="1"/>
</dbReference>
<dbReference type="NCBIfam" id="TIGR03506">
    <property type="entry name" value="FlgEFG_subfam"/>
    <property type="match status" value="1"/>
</dbReference>
<gene>
    <name evidence="10" type="ORF">GCM10011322_11610</name>
</gene>
<dbReference type="InterPro" id="IPR053967">
    <property type="entry name" value="LlgE_F_G-like_D1"/>
</dbReference>
<dbReference type="PANTHER" id="PTHR30435">
    <property type="entry name" value="FLAGELLAR PROTEIN"/>
    <property type="match status" value="1"/>
</dbReference>
<dbReference type="Pfam" id="PF00460">
    <property type="entry name" value="Flg_bb_rod"/>
    <property type="match status" value="1"/>
</dbReference>
<feature type="domain" description="Flagellar basal body rod protein N-terminal" evidence="6">
    <location>
        <begin position="7"/>
        <end position="37"/>
    </location>
</feature>
<dbReference type="GO" id="GO:0009424">
    <property type="term" value="C:bacterial-type flagellum hook"/>
    <property type="evidence" value="ECO:0007669"/>
    <property type="project" value="TreeGrafter"/>
</dbReference>
<name>A0A917Q7C9_9HYPH</name>
<proteinExistence type="inferred from homology"/>
<evidence type="ECO:0000259" key="9">
    <source>
        <dbReference type="Pfam" id="PF22692"/>
    </source>
</evidence>
<evidence type="ECO:0000259" key="8">
    <source>
        <dbReference type="Pfam" id="PF07559"/>
    </source>
</evidence>
<evidence type="ECO:0000256" key="3">
    <source>
        <dbReference type="ARBA" id="ARBA00019015"/>
    </source>
</evidence>
<evidence type="ECO:0000256" key="1">
    <source>
        <dbReference type="ARBA" id="ARBA00004117"/>
    </source>
</evidence>
<dbReference type="PANTHER" id="PTHR30435:SF1">
    <property type="entry name" value="FLAGELLAR HOOK PROTEIN FLGE"/>
    <property type="match status" value="1"/>
</dbReference>
<sequence length="445" mass="47169">MGSFGSLLTAVSGLRAQSFSMQNISGNIANSSTPGFKRVDTSFADLVPEQPLARQVSGSVNSFSRATNTLSGEFLPTNLDTNIALNGDGFFAVGQRPSQTSSIVRQSPELYTRRGDFELDRQGYLVNGAGYALRGTMLDRETGLPVATQNGGFIQISQELLGRLDPQPTTTIDYAVDLPTNPTTTDSGTTAAHGYFVNPASVQPGGNVLEADAEAFLRSTLPGGSVTVYNSVGAIESMNLRWARTADGPDTWQLYYESNSGGDAWRQIGVDVTFNADGSLNGPATLTTAPAVVEINDIDFQEVTIDFGGNIRQLSVSSVQPGLLEQDGYGVGRYDSVAVSEEGVVSVAYSNGQVVPVAEISLVGFYAPNALRRVDGGAFEATRESGDPSVAFARATVMSGGIESSNVDISEEFAKMIVTQQAYTANTRVISTAQEMIRDVLNVVR</sequence>
<accession>A0A917Q7C9</accession>
<dbReference type="SUPFAM" id="SSF117143">
    <property type="entry name" value="Flagellar hook protein flgE"/>
    <property type="match status" value="1"/>
</dbReference>
<comment type="similarity">
    <text evidence="2 5">Belongs to the flagella basal body rod proteins family.</text>
</comment>
<dbReference type="InterPro" id="IPR037925">
    <property type="entry name" value="FlgE/F/G-like"/>
</dbReference>
<dbReference type="GO" id="GO:0071978">
    <property type="term" value="P:bacterial-type flagellum-dependent swarming motility"/>
    <property type="evidence" value="ECO:0007669"/>
    <property type="project" value="TreeGrafter"/>
</dbReference>
<comment type="caution">
    <text evidence="10">The sequence shown here is derived from an EMBL/GenBank/DDBJ whole genome shotgun (WGS) entry which is preliminary data.</text>
</comment>
<dbReference type="InterPro" id="IPR020013">
    <property type="entry name" value="Flagellar_FlgE/F/G"/>
</dbReference>
<evidence type="ECO:0000256" key="2">
    <source>
        <dbReference type="ARBA" id="ARBA00009677"/>
    </source>
</evidence>
<dbReference type="Proteomes" id="UP000600449">
    <property type="component" value="Unassembled WGS sequence"/>
</dbReference>
<dbReference type="InterPro" id="IPR010930">
    <property type="entry name" value="Flg_bb/hook_C_dom"/>
</dbReference>
<dbReference type="AlphaFoldDB" id="A0A917Q7C9"/>
<comment type="subcellular location">
    <subcellularLocation>
        <location evidence="1 5">Bacterial flagellum basal body</location>
    </subcellularLocation>
</comment>
<evidence type="ECO:0000259" key="7">
    <source>
        <dbReference type="Pfam" id="PF06429"/>
    </source>
</evidence>
<dbReference type="Pfam" id="PF07559">
    <property type="entry name" value="FlgE_D2"/>
    <property type="match status" value="1"/>
</dbReference>
<dbReference type="GO" id="GO:0009425">
    <property type="term" value="C:bacterial-type flagellum basal body"/>
    <property type="evidence" value="ECO:0007669"/>
    <property type="project" value="UniProtKB-SubCell"/>
</dbReference>